<gene>
    <name evidence="6" type="ORF">PGUG_03212</name>
</gene>
<sequence>MVAEDERVAEEEHSLEASSPCTVSEFQEQTKVSQKGPFDLSDDPDMFPEGGWAAYSVVLGSFFGFYGLLAFTNASGVLQNYIKDHILTGYDSSTIGWIFSINSFVGFGGTLVSGPIFDRIGAKIPIAVGIVFTMVGLMCMSVSTTIYQFILSYGIASGIGLALTFGPFVGSISHWFLRKRGQAIGIGYIGGAVGGLTLPVLFRSLLPKLGFGWSIRIAAFICLFALVVGFLLVRDRRHILHPGQTHSSIGDLTMQIIRSIDFTAFRQKIYTCLVLALLGNGFAFLVTQTYLPSYAVFHGYNESQAYLLLVVFNSLSIPGRVLPGCDGRQIRPV</sequence>
<dbReference type="PANTHER" id="PTHR11360:SF177">
    <property type="entry name" value="RIBOFLAVIN TRANSPORTER MCH5"/>
    <property type="match status" value="1"/>
</dbReference>
<dbReference type="InParanoid" id="A5DIW1"/>
<dbReference type="KEGG" id="pgu:PGUG_03212"/>
<dbReference type="RefSeq" id="XP_001485483.2">
    <property type="nucleotide sequence ID" value="XM_001485433.1"/>
</dbReference>
<keyword evidence="7" id="KW-1185">Reference proteome</keyword>
<feature type="transmembrane region" description="Helical" evidence="4">
    <location>
        <begin position="153"/>
        <end position="177"/>
    </location>
</feature>
<dbReference type="HOGENOM" id="CLU_001265_1_3_1"/>
<dbReference type="AlphaFoldDB" id="A5DIW1"/>
<dbReference type="InterPro" id="IPR050327">
    <property type="entry name" value="Proton-linked_MCT"/>
</dbReference>
<dbReference type="GO" id="GO:0032218">
    <property type="term" value="P:riboflavin transport"/>
    <property type="evidence" value="ECO:0007669"/>
    <property type="project" value="TreeGrafter"/>
</dbReference>
<dbReference type="InterPro" id="IPR036259">
    <property type="entry name" value="MFS_trans_sf"/>
</dbReference>
<reference evidence="6 7" key="1">
    <citation type="journal article" date="2009" name="Nature">
        <title>Evolution of pathogenicity and sexual reproduction in eight Candida genomes.</title>
        <authorList>
            <person name="Butler G."/>
            <person name="Rasmussen M.D."/>
            <person name="Lin M.F."/>
            <person name="Santos M.A."/>
            <person name="Sakthikumar S."/>
            <person name="Munro C.A."/>
            <person name="Rheinbay E."/>
            <person name="Grabherr M."/>
            <person name="Forche A."/>
            <person name="Reedy J.L."/>
            <person name="Agrafioti I."/>
            <person name="Arnaud M.B."/>
            <person name="Bates S."/>
            <person name="Brown A.J."/>
            <person name="Brunke S."/>
            <person name="Costanzo M.C."/>
            <person name="Fitzpatrick D.A."/>
            <person name="de Groot P.W."/>
            <person name="Harris D."/>
            <person name="Hoyer L.L."/>
            <person name="Hube B."/>
            <person name="Klis F.M."/>
            <person name="Kodira C."/>
            <person name="Lennard N."/>
            <person name="Logue M.E."/>
            <person name="Martin R."/>
            <person name="Neiman A.M."/>
            <person name="Nikolaou E."/>
            <person name="Quail M.A."/>
            <person name="Quinn J."/>
            <person name="Santos M.C."/>
            <person name="Schmitzberger F.F."/>
            <person name="Sherlock G."/>
            <person name="Shah P."/>
            <person name="Silverstein K.A."/>
            <person name="Skrzypek M.S."/>
            <person name="Soll D."/>
            <person name="Staggs R."/>
            <person name="Stansfield I."/>
            <person name="Stumpf M.P."/>
            <person name="Sudbery P.E."/>
            <person name="Srikantha T."/>
            <person name="Zeng Q."/>
            <person name="Berman J."/>
            <person name="Berriman M."/>
            <person name="Heitman J."/>
            <person name="Gow N.A."/>
            <person name="Lorenz M.C."/>
            <person name="Birren B.W."/>
            <person name="Kellis M."/>
            <person name="Cuomo C.A."/>
        </authorList>
    </citation>
    <scope>NUCLEOTIDE SEQUENCE [LARGE SCALE GENOMIC DNA]</scope>
    <source>
        <strain evidence="7">ATCC 6260 / CBS 566 / DSM 6381 / JCM 1539 / NBRC 10279 / NRRL Y-324</strain>
    </source>
</reference>
<protein>
    <recommendedName>
        <fullName evidence="5">Major facilitator superfamily (MFS) profile domain-containing protein</fullName>
    </recommendedName>
</protein>
<dbReference type="GO" id="GO:0022857">
    <property type="term" value="F:transmembrane transporter activity"/>
    <property type="evidence" value="ECO:0007669"/>
    <property type="project" value="InterPro"/>
</dbReference>
<evidence type="ECO:0000256" key="2">
    <source>
        <dbReference type="ARBA" id="ARBA00006727"/>
    </source>
</evidence>
<keyword evidence="4" id="KW-0812">Transmembrane</keyword>
<organism evidence="6 7">
    <name type="scientific">Meyerozyma guilliermondii (strain ATCC 6260 / CBS 566 / DSM 6381 / JCM 1539 / NBRC 10279 / NRRL Y-324)</name>
    <name type="common">Yeast</name>
    <name type="synonym">Candida guilliermondii</name>
    <dbReference type="NCBI Taxonomy" id="294746"/>
    <lineage>
        <taxon>Eukaryota</taxon>
        <taxon>Fungi</taxon>
        <taxon>Dikarya</taxon>
        <taxon>Ascomycota</taxon>
        <taxon>Saccharomycotina</taxon>
        <taxon>Pichiomycetes</taxon>
        <taxon>Debaryomycetaceae</taxon>
        <taxon>Meyerozyma</taxon>
    </lineage>
</organism>
<evidence type="ECO:0000256" key="1">
    <source>
        <dbReference type="ARBA" id="ARBA00004141"/>
    </source>
</evidence>
<dbReference type="GeneID" id="5127285"/>
<dbReference type="OrthoDB" id="6509908at2759"/>
<dbReference type="InterPro" id="IPR020846">
    <property type="entry name" value="MFS_dom"/>
</dbReference>
<dbReference type="SUPFAM" id="SSF103473">
    <property type="entry name" value="MFS general substrate transporter"/>
    <property type="match status" value="1"/>
</dbReference>
<evidence type="ECO:0000313" key="6">
    <source>
        <dbReference type="EMBL" id="EDK39114.2"/>
    </source>
</evidence>
<feature type="transmembrane region" description="Helical" evidence="4">
    <location>
        <begin position="269"/>
        <end position="291"/>
    </location>
</feature>
<feature type="domain" description="Major facilitator superfamily (MFS) profile" evidence="5">
    <location>
        <begin position="53"/>
        <end position="333"/>
    </location>
</feature>
<dbReference type="Gene3D" id="1.20.1250.20">
    <property type="entry name" value="MFS general substrate transporter like domains"/>
    <property type="match status" value="1"/>
</dbReference>
<feature type="transmembrane region" description="Helical" evidence="4">
    <location>
        <begin position="214"/>
        <end position="233"/>
    </location>
</feature>
<keyword evidence="4" id="KW-1133">Transmembrane helix</keyword>
<feature type="compositionally biased region" description="Polar residues" evidence="3">
    <location>
        <begin position="16"/>
        <end position="33"/>
    </location>
</feature>
<feature type="transmembrane region" description="Helical" evidence="4">
    <location>
        <begin position="94"/>
        <end position="112"/>
    </location>
</feature>
<dbReference type="EMBL" id="CH408157">
    <property type="protein sequence ID" value="EDK39114.2"/>
    <property type="molecule type" value="Genomic_DNA"/>
</dbReference>
<feature type="transmembrane region" description="Helical" evidence="4">
    <location>
        <begin position="184"/>
        <end position="202"/>
    </location>
</feature>
<proteinExistence type="inferred from homology"/>
<evidence type="ECO:0000313" key="7">
    <source>
        <dbReference type="Proteomes" id="UP000001997"/>
    </source>
</evidence>
<dbReference type="VEuPathDB" id="FungiDB:PGUG_03212"/>
<feature type="transmembrane region" description="Helical" evidence="4">
    <location>
        <begin position="52"/>
        <end position="74"/>
    </location>
</feature>
<name>A5DIW1_PICGU</name>
<dbReference type="InterPro" id="IPR011701">
    <property type="entry name" value="MFS"/>
</dbReference>
<evidence type="ECO:0000259" key="5">
    <source>
        <dbReference type="PROSITE" id="PS50850"/>
    </source>
</evidence>
<feature type="transmembrane region" description="Helical" evidence="4">
    <location>
        <begin position="124"/>
        <end position="147"/>
    </location>
</feature>
<dbReference type="GO" id="GO:0016020">
    <property type="term" value="C:membrane"/>
    <property type="evidence" value="ECO:0007669"/>
    <property type="project" value="UniProtKB-SubCell"/>
</dbReference>
<feature type="compositionally biased region" description="Basic and acidic residues" evidence="3">
    <location>
        <begin position="1"/>
        <end position="15"/>
    </location>
</feature>
<accession>A5DIW1</accession>
<evidence type="ECO:0000256" key="3">
    <source>
        <dbReference type="SAM" id="MobiDB-lite"/>
    </source>
</evidence>
<dbReference type="eggNOG" id="KOG2504">
    <property type="taxonomic scope" value="Eukaryota"/>
</dbReference>
<dbReference type="PROSITE" id="PS50850">
    <property type="entry name" value="MFS"/>
    <property type="match status" value="1"/>
</dbReference>
<dbReference type="PANTHER" id="PTHR11360">
    <property type="entry name" value="MONOCARBOXYLATE TRANSPORTER"/>
    <property type="match status" value="1"/>
</dbReference>
<evidence type="ECO:0000256" key="4">
    <source>
        <dbReference type="SAM" id="Phobius"/>
    </source>
</evidence>
<feature type="region of interest" description="Disordered" evidence="3">
    <location>
        <begin position="1"/>
        <end position="38"/>
    </location>
</feature>
<comment type="subcellular location">
    <subcellularLocation>
        <location evidence="1">Membrane</location>
        <topology evidence="1">Multi-pass membrane protein</topology>
    </subcellularLocation>
</comment>
<dbReference type="Proteomes" id="UP000001997">
    <property type="component" value="Unassembled WGS sequence"/>
</dbReference>
<comment type="similarity">
    <text evidence="2">Belongs to the major facilitator superfamily. Monocarboxylate porter (TC 2.A.1.13) family.</text>
</comment>
<keyword evidence="4" id="KW-0472">Membrane</keyword>
<dbReference type="Pfam" id="PF07690">
    <property type="entry name" value="MFS_1"/>
    <property type="match status" value="1"/>
</dbReference>